<dbReference type="EMBL" id="JBEOZM010000008">
    <property type="protein sequence ID" value="MER6269666.1"/>
    <property type="molecule type" value="Genomic_DNA"/>
</dbReference>
<evidence type="ECO:0000313" key="3">
    <source>
        <dbReference type="EMBL" id="MER6269666.1"/>
    </source>
</evidence>
<keyword evidence="2" id="KW-1133">Transmembrane helix</keyword>
<reference evidence="3 4" key="1">
    <citation type="submission" date="2024-06" db="EMBL/GenBank/DDBJ databases">
        <title>The Natural Products Discovery Center: Release of the First 8490 Sequenced Strains for Exploring Actinobacteria Biosynthetic Diversity.</title>
        <authorList>
            <person name="Kalkreuter E."/>
            <person name="Kautsar S.A."/>
            <person name="Yang D."/>
            <person name="Bader C.D."/>
            <person name="Teijaro C.N."/>
            <person name="Fluegel L."/>
            <person name="Davis C.M."/>
            <person name="Simpson J.R."/>
            <person name="Lauterbach L."/>
            <person name="Steele A.D."/>
            <person name="Gui C."/>
            <person name="Meng S."/>
            <person name="Li G."/>
            <person name="Viehrig K."/>
            <person name="Ye F."/>
            <person name="Su P."/>
            <person name="Kiefer A.F."/>
            <person name="Nichols A."/>
            <person name="Cepeda A.J."/>
            <person name="Yan W."/>
            <person name="Fan B."/>
            <person name="Jiang Y."/>
            <person name="Adhikari A."/>
            <person name="Zheng C.-J."/>
            <person name="Schuster L."/>
            <person name="Cowan T.M."/>
            <person name="Smanski M.J."/>
            <person name="Chevrette M.G."/>
            <person name="De Carvalho L.P.S."/>
            <person name="Shen B."/>
        </authorList>
    </citation>
    <scope>NUCLEOTIDE SEQUENCE [LARGE SCALE GENOMIC DNA]</scope>
    <source>
        <strain evidence="3 4">NPDC001694</strain>
    </source>
</reference>
<dbReference type="RefSeq" id="WP_351958158.1">
    <property type="nucleotide sequence ID" value="NZ_JBEOZM010000008.1"/>
</dbReference>
<evidence type="ECO:0000313" key="4">
    <source>
        <dbReference type="Proteomes" id="UP001490365"/>
    </source>
</evidence>
<evidence type="ECO:0008006" key="5">
    <source>
        <dbReference type="Google" id="ProtNLM"/>
    </source>
</evidence>
<feature type="region of interest" description="Disordered" evidence="1">
    <location>
        <begin position="79"/>
        <end position="103"/>
    </location>
</feature>
<name>A0ABV1TI25_9ACTN</name>
<protein>
    <recommendedName>
        <fullName evidence="5">LigA protein</fullName>
    </recommendedName>
</protein>
<accession>A0ABV1TI25</accession>
<gene>
    <name evidence="3" type="ORF">ABT211_20570</name>
</gene>
<comment type="caution">
    <text evidence="3">The sequence shown here is derived from an EMBL/GenBank/DDBJ whole genome shotgun (WGS) entry which is preliminary data.</text>
</comment>
<proteinExistence type="predicted"/>
<evidence type="ECO:0000256" key="2">
    <source>
        <dbReference type="SAM" id="Phobius"/>
    </source>
</evidence>
<keyword evidence="2" id="KW-0812">Transmembrane</keyword>
<organism evidence="3 4">
    <name type="scientific">Streptomyces sp. 900105755</name>
    <dbReference type="NCBI Taxonomy" id="3154389"/>
    <lineage>
        <taxon>Bacteria</taxon>
        <taxon>Bacillati</taxon>
        <taxon>Actinomycetota</taxon>
        <taxon>Actinomycetes</taxon>
        <taxon>Kitasatosporales</taxon>
        <taxon>Streptomycetaceae</taxon>
        <taxon>Streptomyces</taxon>
    </lineage>
</organism>
<keyword evidence="2" id="KW-0472">Membrane</keyword>
<dbReference type="Proteomes" id="UP001490365">
    <property type="component" value="Unassembled WGS sequence"/>
</dbReference>
<keyword evidence="4" id="KW-1185">Reference proteome</keyword>
<evidence type="ECO:0000256" key="1">
    <source>
        <dbReference type="SAM" id="MobiDB-lite"/>
    </source>
</evidence>
<sequence length="425" mass="44484">MPVERQYNDSDGSGERAFEVRLAAALHDAGDTFEADRGALAAGGTVRGRRLWLRRRATVLGGAAGVALAGVGGALLVPGSGSPSERPPAAVSTTPRPAASPTARAVTSDDMIGMLEKLLPEGKFGKAEGRGVDVSEPLAAPSAQVVFDDGHGPGAISVAVNRVLPGGSDARQAVQCPDKIYTPYDGCVTRHLPDASVVTVVKGYEYPDRRVDTKLWTANLVTPDGHHVSVSEWNAAAEKDAPISRAQPPLSVDQLTALAAAKEWRGVVDAIPGDPRQTQEPPVAQGDGRPVLKTLTSLVPEGLKVVAHGSDDDSEFSYVVVDDGKGRSLVQVNVQPDMSDVAKQLFGAGSETLPDGTRVAERKQPGEKGGAGVVMWTVDTIRTDGFRVVISAFNSGSQQSAATRTAPALTMKQLRAIALSPKWRS</sequence>
<feature type="transmembrane region" description="Helical" evidence="2">
    <location>
        <begin position="57"/>
        <end position="77"/>
    </location>
</feature>